<dbReference type="NCBIfam" id="TIGR00254">
    <property type="entry name" value="GGDEF"/>
    <property type="match status" value="1"/>
</dbReference>
<dbReference type="InterPro" id="IPR000014">
    <property type="entry name" value="PAS"/>
</dbReference>
<dbReference type="Proteomes" id="UP000250744">
    <property type="component" value="Unassembled WGS sequence"/>
</dbReference>
<feature type="domain" description="GGDEF" evidence="4">
    <location>
        <begin position="306"/>
        <end position="439"/>
    </location>
</feature>
<dbReference type="SUPFAM" id="SSF55073">
    <property type="entry name" value="Nucleotide cyclase"/>
    <property type="match status" value="1"/>
</dbReference>
<proteinExistence type="predicted"/>
<dbReference type="FunFam" id="3.30.70.270:FF:000001">
    <property type="entry name" value="Diguanylate cyclase domain protein"/>
    <property type="match status" value="1"/>
</dbReference>
<dbReference type="NCBIfam" id="TIGR00229">
    <property type="entry name" value="sensory_box"/>
    <property type="match status" value="1"/>
</dbReference>
<comment type="caution">
    <text evidence="5">The sequence shown here is derived from an EMBL/GenBank/DDBJ whole genome shotgun (WGS) entry which is preliminary data.</text>
</comment>
<accession>A0A364NPU9</accession>
<dbReference type="InterPro" id="IPR052163">
    <property type="entry name" value="DGC-Regulatory_Protein"/>
</dbReference>
<dbReference type="InterPro" id="IPR035965">
    <property type="entry name" value="PAS-like_dom_sf"/>
</dbReference>
<dbReference type="InterPro" id="IPR029787">
    <property type="entry name" value="Nucleotide_cyclase"/>
</dbReference>
<dbReference type="SMART" id="SM00091">
    <property type="entry name" value="PAS"/>
    <property type="match status" value="1"/>
</dbReference>
<dbReference type="InterPro" id="IPR043128">
    <property type="entry name" value="Rev_trsase/Diguanyl_cyclase"/>
</dbReference>
<evidence type="ECO:0000259" key="3">
    <source>
        <dbReference type="PROSITE" id="PS50112"/>
    </source>
</evidence>
<evidence type="ECO:0000259" key="4">
    <source>
        <dbReference type="PROSITE" id="PS50887"/>
    </source>
</evidence>
<dbReference type="SUPFAM" id="SSF55785">
    <property type="entry name" value="PYP-like sensor domain (PAS domain)"/>
    <property type="match status" value="1"/>
</dbReference>
<evidence type="ECO:0000313" key="5">
    <source>
        <dbReference type="EMBL" id="RAU19103.1"/>
    </source>
</evidence>
<reference evidence="5 6" key="1">
    <citation type="submission" date="2018-06" db="EMBL/GenBank/DDBJ databases">
        <title>Nitrincola tibetense sp. nov., isolated from Lake XuguoCo on Tibetan Plateau.</title>
        <authorList>
            <person name="Xing P."/>
        </authorList>
    </citation>
    <scope>NUCLEOTIDE SEQUENCE [LARGE SCALE GENOMIC DNA]</scope>
    <source>
        <strain evidence="6">xg18</strain>
    </source>
</reference>
<dbReference type="AlphaFoldDB" id="A0A364NPU9"/>
<evidence type="ECO:0000313" key="6">
    <source>
        <dbReference type="Proteomes" id="UP000250744"/>
    </source>
</evidence>
<evidence type="ECO:0000256" key="2">
    <source>
        <dbReference type="SAM" id="MobiDB-lite"/>
    </source>
</evidence>
<dbReference type="InterPro" id="IPR013656">
    <property type="entry name" value="PAS_4"/>
</dbReference>
<dbReference type="InterPro" id="IPR000160">
    <property type="entry name" value="GGDEF_dom"/>
</dbReference>
<dbReference type="GO" id="GO:0003824">
    <property type="term" value="F:catalytic activity"/>
    <property type="evidence" value="ECO:0007669"/>
    <property type="project" value="UniProtKB-ARBA"/>
</dbReference>
<dbReference type="PANTHER" id="PTHR46663:SF3">
    <property type="entry name" value="SLL0267 PROTEIN"/>
    <property type="match status" value="1"/>
</dbReference>
<gene>
    <name evidence="5" type="ORF">DN062_04435</name>
</gene>
<dbReference type="CDD" id="cd01949">
    <property type="entry name" value="GGDEF"/>
    <property type="match status" value="1"/>
</dbReference>
<name>A0A364NPU9_9GAMM</name>
<dbReference type="PROSITE" id="PS50887">
    <property type="entry name" value="GGDEF"/>
    <property type="match status" value="1"/>
</dbReference>
<protein>
    <submittedName>
        <fullName evidence="5">Sensor domain-containing diguanylate cyclase</fullName>
    </submittedName>
</protein>
<dbReference type="SMART" id="SM00267">
    <property type="entry name" value="GGDEF"/>
    <property type="match status" value="1"/>
</dbReference>
<dbReference type="Pfam" id="PF08448">
    <property type="entry name" value="PAS_4"/>
    <property type="match status" value="1"/>
</dbReference>
<dbReference type="OrthoDB" id="73375at2"/>
<organism evidence="5 6">
    <name type="scientific">Nitrincola tibetensis</name>
    <dbReference type="NCBI Taxonomy" id="2219697"/>
    <lineage>
        <taxon>Bacteria</taxon>
        <taxon>Pseudomonadati</taxon>
        <taxon>Pseudomonadota</taxon>
        <taxon>Gammaproteobacteria</taxon>
        <taxon>Oceanospirillales</taxon>
        <taxon>Oceanospirillaceae</taxon>
        <taxon>Nitrincola</taxon>
    </lineage>
</organism>
<dbReference type="CDD" id="cd00130">
    <property type="entry name" value="PAS"/>
    <property type="match status" value="1"/>
</dbReference>
<evidence type="ECO:0000256" key="1">
    <source>
        <dbReference type="ARBA" id="ARBA00001946"/>
    </source>
</evidence>
<dbReference type="EMBL" id="QKRX01000003">
    <property type="protein sequence ID" value="RAU19103.1"/>
    <property type="molecule type" value="Genomic_DNA"/>
</dbReference>
<dbReference type="PANTHER" id="PTHR46663">
    <property type="entry name" value="DIGUANYLATE CYCLASE DGCT-RELATED"/>
    <property type="match status" value="1"/>
</dbReference>
<dbReference type="PROSITE" id="PS50112">
    <property type="entry name" value="PAS"/>
    <property type="match status" value="1"/>
</dbReference>
<dbReference type="Pfam" id="PF00990">
    <property type="entry name" value="GGDEF"/>
    <property type="match status" value="1"/>
</dbReference>
<sequence length="441" mass="48913">MRLADFIRAEIEPILQDWEAFAKTIFSAIYMGKTGLRDHAREMLLEIADDLDSLQSKAQQVAKSKGHGPEKEDDESWAEVHGGERHTSGFSVMETVSEFRALRASVVSHWIKANPTVSVEQLEDLTRFHEAIDQAVAESLEQYATAKEMETRLFGAILVASPDPIYVLDLEGRFIYANKATADLFALAPKAIIGKTTFDLGFPFAADFKHNLEKVISGQSTHRGKFVHTFASGKGERFEYLLAPVLDEQQQTEATVCISRDITAQALAEEKIWYNAHHDLLTGLPNRRLFLDRLEQGVKHAKRSSLPLAVLFMDLDGFKAVNDSLGHEAGDRLLADVAVRLNDCVREVDTVARMGGDEFTVILAGAKQRKDVELVAQSIIDALAQPFQIAQQSVQISVSVGISFYPEDATSPVLLLETADKAMYKAKDAGSNRMYFYTVAC</sequence>
<dbReference type="Gene3D" id="3.30.70.270">
    <property type="match status" value="1"/>
</dbReference>
<feature type="domain" description="PAS" evidence="3">
    <location>
        <begin position="150"/>
        <end position="198"/>
    </location>
</feature>
<keyword evidence="6" id="KW-1185">Reference proteome</keyword>
<feature type="region of interest" description="Disordered" evidence="2">
    <location>
        <begin position="58"/>
        <end position="83"/>
    </location>
</feature>
<comment type="cofactor">
    <cofactor evidence="1">
        <name>Mg(2+)</name>
        <dbReference type="ChEBI" id="CHEBI:18420"/>
    </cofactor>
</comment>
<dbReference type="Gene3D" id="3.30.450.20">
    <property type="entry name" value="PAS domain"/>
    <property type="match status" value="1"/>
</dbReference>